<feature type="domain" description="DinB-like" evidence="1">
    <location>
        <begin position="24"/>
        <end position="146"/>
    </location>
</feature>
<dbReference type="InterPro" id="IPR024775">
    <property type="entry name" value="DinB-like"/>
</dbReference>
<dbReference type="RefSeq" id="WP_110841059.1">
    <property type="nucleotide sequence ID" value="NZ_QJVJ01000006.1"/>
</dbReference>
<keyword evidence="3" id="KW-1185">Reference proteome</keyword>
<dbReference type="Pfam" id="PF12867">
    <property type="entry name" value="DinB_2"/>
    <property type="match status" value="1"/>
</dbReference>
<protein>
    <submittedName>
        <fullName evidence="2">DinB family protein</fullName>
    </submittedName>
</protein>
<sequence>MTDNELVLHGWDTCYDKEDWFPPLAQALDGVTAEQASWRPAGEAANTIWETVLHLLFYKERLLKRLTGEETSYPSGLTNDDTFAGATGDEAGWRDTLDRLKRVHLAIRERIASWEEGDFERLIPKKPAGLWAFSLITHDAYHIGQIVQTRKLQGSWPSKRSFE</sequence>
<dbReference type="SUPFAM" id="SSF109854">
    <property type="entry name" value="DinB/YfiT-like putative metalloenzymes"/>
    <property type="match status" value="1"/>
</dbReference>
<evidence type="ECO:0000313" key="3">
    <source>
        <dbReference type="Proteomes" id="UP000247476"/>
    </source>
</evidence>
<dbReference type="InterPro" id="IPR034660">
    <property type="entry name" value="DinB/YfiT-like"/>
</dbReference>
<evidence type="ECO:0000259" key="1">
    <source>
        <dbReference type="Pfam" id="PF12867"/>
    </source>
</evidence>
<dbReference type="Proteomes" id="UP000247476">
    <property type="component" value="Unassembled WGS sequence"/>
</dbReference>
<dbReference type="OrthoDB" id="9798830at2"/>
<dbReference type="AlphaFoldDB" id="A0A2V5K7G4"/>
<dbReference type="Gene3D" id="1.20.120.450">
    <property type="entry name" value="dinb family like domain"/>
    <property type="match status" value="1"/>
</dbReference>
<reference evidence="2 3" key="1">
    <citation type="submission" date="2018-05" db="EMBL/GenBank/DDBJ databases">
        <title>Paenibacillus flagellatus sp. nov., isolated from selenium mineral soil.</title>
        <authorList>
            <person name="Dai X."/>
        </authorList>
    </citation>
    <scope>NUCLEOTIDE SEQUENCE [LARGE SCALE GENOMIC DNA]</scope>
    <source>
        <strain evidence="2 3">DXL2</strain>
    </source>
</reference>
<evidence type="ECO:0000313" key="2">
    <source>
        <dbReference type="EMBL" id="PYI53934.1"/>
    </source>
</evidence>
<organism evidence="2 3">
    <name type="scientific">Paenibacillus flagellatus</name>
    <dbReference type="NCBI Taxonomy" id="2211139"/>
    <lineage>
        <taxon>Bacteria</taxon>
        <taxon>Bacillati</taxon>
        <taxon>Bacillota</taxon>
        <taxon>Bacilli</taxon>
        <taxon>Bacillales</taxon>
        <taxon>Paenibacillaceae</taxon>
        <taxon>Paenibacillus</taxon>
    </lineage>
</organism>
<name>A0A2V5K7G4_9BACL</name>
<proteinExistence type="predicted"/>
<accession>A0A2V5K7G4</accession>
<dbReference type="EMBL" id="QJVJ01000006">
    <property type="protein sequence ID" value="PYI53934.1"/>
    <property type="molecule type" value="Genomic_DNA"/>
</dbReference>
<comment type="caution">
    <text evidence="2">The sequence shown here is derived from an EMBL/GenBank/DDBJ whole genome shotgun (WGS) entry which is preliminary data.</text>
</comment>
<gene>
    <name evidence="2" type="ORF">DLM86_15380</name>
</gene>